<name>D1A4Y0_THECD</name>
<gene>
    <name evidence="1" type="ordered locus">Tcur_2594</name>
</gene>
<protein>
    <submittedName>
        <fullName evidence="1">Uncharacterized protein</fullName>
    </submittedName>
</protein>
<evidence type="ECO:0000313" key="1">
    <source>
        <dbReference type="EMBL" id="ACY98149.1"/>
    </source>
</evidence>
<dbReference type="EMBL" id="CP001738">
    <property type="protein sequence ID" value="ACY98149.1"/>
    <property type="molecule type" value="Genomic_DNA"/>
</dbReference>
<dbReference type="Proteomes" id="UP000001918">
    <property type="component" value="Chromosome"/>
</dbReference>
<dbReference type="KEGG" id="tcu:Tcur_2594"/>
<evidence type="ECO:0000313" key="2">
    <source>
        <dbReference type="Proteomes" id="UP000001918"/>
    </source>
</evidence>
<dbReference type="HOGENOM" id="CLU_3349763_0_0_11"/>
<proteinExistence type="predicted"/>
<sequence>MTELLCAKSGTAAVNGESLSLKAAKPSSASDQNRPAR</sequence>
<keyword evidence="2" id="KW-1185">Reference proteome</keyword>
<accession>D1A4Y0</accession>
<dbReference type="AlphaFoldDB" id="D1A4Y0"/>
<organism evidence="1 2">
    <name type="scientific">Thermomonospora curvata (strain ATCC 19995 / DSM 43183 / JCM 3096 / KCTC 9072 / NBRC 15933 / NCIMB 10081 / Henssen B9)</name>
    <dbReference type="NCBI Taxonomy" id="471852"/>
    <lineage>
        <taxon>Bacteria</taxon>
        <taxon>Bacillati</taxon>
        <taxon>Actinomycetota</taxon>
        <taxon>Actinomycetes</taxon>
        <taxon>Streptosporangiales</taxon>
        <taxon>Thermomonosporaceae</taxon>
        <taxon>Thermomonospora</taxon>
    </lineage>
</organism>
<reference evidence="1 2" key="1">
    <citation type="journal article" date="2011" name="Stand. Genomic Sci.">
        <title>Complete genome sequence of Thermomonospora curvata type strain (B9).</title>
        <authorList>
            <person name="Chertkov O."/>
            <person name="Sikorski J."/>
            <person name="Nolan M."/>
            <person name="Lapidus A."/>
            <person name="Lucas S."/>
            <person name="Del Rio T.G."/>
            <person name="Tice H."/>
            <person name="Cheng J.F."/>
            <person name="Goodwin L."/>
            <person name="Pitluck S."/>
            <person name="Liolios K."/>
            <person name="Ivanova N."/>
            <person name="Mavromatis K."/>
            <person name="Mikhailova N."/>
            <person name="Ovchinnikova G."/>
            <person name="Pati A."/>
            <person name="Chen A."/>
            <person name="Palaniappan K."/>
            <person name="Djao O.D."/>
            <person name="Land M."/>
            <person name="Hauser L."/>
            <person name="Chang Y.J."/>
            <person name="Jeffries C.D."/>
            <person name="Brettin T."/>
            <person name="Han C."/>
            <person name="Detter J.C."/>
            <person name="Rohde M."/>
            <person name="Goker M."/>
            <person name="Woyke T."/>
            <person name="Bristow J."/>
            <person name="Eisen J.A."/>
            <person name="Markowitz V."/>
            <person name="Hugenholtz P."/>
            <person name="Klenk H.P."/>
            <person name="Kyrpides N.C."/>
        </authorList>
    </citation>
    <scope>NUCLEOTIDE SEQUENCE [LARGE SCALE GENOMIC DNA]</scope>
    <source>
        <strain evidence="2">ATCC 19995 / DSM 43183 / JCM 3096 / KCTC 9072 / NBRC 15933 / NCIMB 10081 / Henssen B9</strain>
    </source>
</reference>